<gene>
    <name evidence="2" type="ORF">UFOPK2366_00984</name>
</gene>
<protein>
    <submittedName>
        <fullName evidence="2">Unannotated protein</fullName>
    </submittedName>
</protein>
<evidence type="ECO:0000313" key="2">
    <source>
        <dbReference type="EMBL" id="CAB4695568.1"/>
    </source>
</evidence>
<evidence type="ECO:0000256" key="1">
    <source>
        <dbReference type="SAM" id="MobiDB-lite"/>
    </source>
</evidence>
<accession>A0A6J6PGD1</accession>
<feature type="compositionally biased region" description="Basic and acidic residues" evidence="1">
    <location>
        <begin position="155"/>
        <end position="166"/>
    </location>
</feature>
<feature type="region of interest" description="Disordered" evidence="1">
    <location>
        <begin position="103"/>
        <end position="166"/>
    </location>
</feature>
<feature type="compositionally biased region" description="Basic residues" evidence="1">
    <location>
        <begin position="203"/>
        <end position="227"/>
    </location>
</feature>
<name>A0A6J6PGD1_9ZZZZ</name>
<dbReference type="AlphaFoldDB" id="A0A6J6PGD1"/>
<feature type="compositionally biased region" description="Polar residues" evidence="1">
    <location>
        <begin position="136"/>
        <end position="145"/>
    </location>
</feature>
<sequence length="352" mass="39938">MALRVAEMANQSRCGEAALPRLFTRAIDDLDNGPASAFVAYRRPNDVIDTDRRNCRGAWARRHEHDWHTRSTSSLAGDVSCMPRGLAFVLQTFVVLVEYNHRTKTSTRRPHSSSSTNHDIDSTGRRCPLIGKHRNGATSTSQTNGDHARLMHRRGHDEHRAEHASRQHYWRDIGSWRQAKYPASGCQHLARPVMHGFGDYSPRRSRRQRDHCTRRRRRHQERSKRTGPTHARPSRQVDDFLRRADASDLGDSQQLVDGDVWVGWTHANNPAADTATVEGDANKRADADAGAQLVGNEVIELPIKTGDIGNHPGNKQFRRRRWRHQNQAPIAALKSARRLTFSHVNSGNERPK</sequence>
<proteinExistence type="predicted"/>
<dbReference type="EMBL" id="CAEZXM010000168">
    <property type="protein sequence ID" value="CAB4695568.1"/>
    <property type="molecule type" value="Genomic_DNA"/>
</dbReference>
<reference evidence="2" key="1">
    <citation type="submission" date="2020-05" db="EMBL/GenBank/DDBJ databases">
        <authorList>
            <person name="Chiriac C."/>
            <person name="Salcher M."/>
            <person name="Ghai R."/>
            <person name="Kavagutti S V."/>
        </authorList>
    </citation>
    <scope>NUCLEOTIDE SEQUENCE</scope>
</reference>
<feature type="region of interest" description="Disordered" evidence="1">
    <location>
        <begin position="195"/>
        <end position="238"/>
    </location>
</feature>
<organism evidence="2">
    <name type="scientific">freshwater metagenome</name>
    <dbReference type="NCBI Taxonomy" id="449393"/>
    <lineage>
        <taxon>unclassified sequences</taxon>
        <taxon>metagenomes</taxon>
        <taxon>ecological metagenomes</taxon>
    </lineage>
</organism>